<keyword evidence="4" id="KW-1003">Cell membrane</keyword>
<evidence type="ECO:0000256" key="1">
    <source>
        <dbReference type="ARBA" id="ARBA00004651"/>
    </source>
</evidence>
<keyword evidence="7" id="KW-0472">Membrane</keyword>
<gene>
    <name evidence="8" type="ORF">BJI69_14825</name>
</gene>
<comment type="subcellular location">
    <subcellularLocation>
        <location evidence="1">Cell membrane</location>
        <topology evidence="1">Multi-pass membrane protein</topology>
    </subcellularLocation>
</comment>
<evidence type="ECO:0000256" key="3">
    <source>
        <dbReference type="ARBA" id="ARBA00022448"/>
    </source>
</evidence>
<keyword evidence="3" id="KW-0813">Transport</keyword>
<dbReference type="OrthoDB" id="9808686at2"/>
<dbReference type="AlphaFoldDB" id="A0A0G9HCJ6"/>
<dbReference type="KEGG" id="lrz:BJI69_14825"/>
<dbReference type="PROSITE" id="PS51012">
    <property type="entry name" value="ABC_TM2"/>
    <property type="match status" value="1"/>
</dbReference>
<dbReference type="GO" id="GO:0140359">
    <property type="term" value="F:ABC-type transporter activity"/>
    <property type="evidence" value="ECO:0007669"/>
    <property type="project" value="InterPro"/>
</dbReference>
<organism evidence="8 9">
    <name type="scientific">Luteibacter rhizovicinus DSM 16549</name>
    <dbReference type="NCBI Taxonomy" id="1440763"/>
    <lineage>
        <taxon>Bacteria</taxon>
        <taxon>Pseudomonadati</taxon>
        <taxon>Pseudomonadota</taxon>
        <taxon>Gammaproteobacteria</taxon>
        <taxon>Lysobacterales</taxon>
        <taxon>Rhodanobacteraceae</taxon>
        <taxon>Luteibacter</taxon>
    </lineage>
</organism>
<name>A0A0G9HCJ6_9GAMM</name>
<comment type="similarity">
    <text evidence="2">Belongs to the ABC-2 integral membrane protein family.</text>
</comment>
<dbReference type="InterPro" id="IPR013525">
    <property type="entry name" value="ABC2_TM"/>
</dbReference>
<dbReference type="Proteomes" id="UP000182987">
    <property type="component" value="Chromosome"/>
</dbReference>
<dbReference type="STRING" id="1440763.BJI69_14825"/>
<dbReference type="PANTHER" id="PTHR30294:SF29">
    <property type="entry name" value="MULTIDRUG ABC TRANSPORTER PERMEASE YBHS-RELATED"/>
    <property type="match status" value="1"/>
</dbReference>
<dbReference type="InterPro" id="IPR047817">
    <property type="entry name" value="ABC2_TM_bact-type"/>
</dbReference>
<keyword evidence="9" id="KW-1185">Reference proteome</keyword>
<evidence type="ECO:0000313" key="9">
    <source>
        <dbReference type="Proteomes" id="UP000182987"/>
    </source>
</evidence>
<reference evidence="9" key="1">
    <citation type="submission" date="2016-09" db="EMBL/GenBank/DDBJ databases">
        <authorList>
            <person name="Lysoe E."/>
        </authorList>
    </citation>
    <scope>NUCLEOTIDE SEQUENCE [LARGE SCALE GENOMIC DNA]</scope>
    <source>
        <strain evidence="9">LJ96T</strain>
    </source>
</reference>
<evidence type="ECO:0000256" key="4">
    <source>
        <dbReference type="ARBA" id="ARBA00022475"/>
    </source>
</evidence>
<evidence type="ECO:0000256" key="5">
    <source>
        <dbReference type="ARBA" id="ARBA00022692"/>
    </source>
</evidence>
<dbReference type="PATRIC" id="fig|1440763.5.peg.1267"/>
<dbReference type="Pfam" id="PF12698">
    <property type="entry name" value="ABC2_membrane_3"/>
    <property type="match status" value="1"/>
</dbReference>
<keyword evidence="5" id="KW-0812">Transmembrane</keyword>
<accession>A0A0G9HCJ6</accession>
<dbReference type="EMBL" id="CP017480">
    <property type="protein sequence ID" value="APG05043.1"/>
    <property type="molecule type" value="Genomic_DNA"/>
</dbReference>
<evidence type="ECO:0000256" key="7">
    <source>
        <dbReference type="ARBA" id="ARBA00023136"/>
    </source>
</evidence>
<dbReference type="PANTHER" id="PTHR30294">
    <property type="entry name" value="MEMBRANE COMPONENT OF ABC TRANSPORTER YHHJ-RELATED"/>
    <property type="match status" value="1"/>
</dbReference>
<dbReference type="RefSeq" id="WP_046967099.1">
    <property type="nucleotide sequence ID" value="NZ_CP017480.1"/>
</dbReference>
<dbReference type="GO" id="GO:0005886">
    <property type="term" value="C:plasma membrane"/>
    <property type="evidence" value="ECO:0007669"/>
    <property type="project" value="UniProtKB-SubCell"/>
</dbReference>
<dbReference type="InterPro" id="IPR051449">
    <property type="entry name" value="ABC-2_transporter_component"/>
</dbReference>
<evidence type="ECO:0000256" key="2">
    <source>
        <dbReference type="ARBA" id="ARBA00007783"/>
    </source>
</evidence>
<proteinExistence type="inferred from homology"/>
<evidence type="ECO:0000256" key="6">
    <source>
        <dbReference type="ARBA" id="ARBA00022989"/>
    </source>
</evidence>
<dbReference type="Gene3D" id="3.40.1710.10">
    <property type="entry name" value="abc type-2 transporter like domain"/>
    <property type="match status" value="1"/>
</dbReference>
<protein>
    <submittedName>
        <fullName evidence="8">Uncharacterized protein</fullName>
    </submittedName>
</protein>
<keyword evidence="6" id="KW-1133">Transmembrane helix</keyword>
<evidence type="ECO:0000313" key="8">
    <source>
        <dbReference type="EMBL" id="APG05043.1"/>
    </source>
</evidence>
<sequence>MNGGFWRRLLALTRKEVKQLLRDRSNLMMGIALPLVLILIFGYGLSFDVKNAPVAVVMEDHSPTANDMIAGLRLSPYLAPTVVDSMHDAENLMLARKVDAILRLPSDFSRRLGLGDAHVQLILHGADANTSRTIQGYVQSALAQSTVVQADRSGDTPSPAVGSVHLEQRLWFNEANTSTWFLVPGLIVLITTLVGAFLTALVMAREWERGTLEALFVTPVRPLEILLAKIIPYFGVGMIGLLMCLVAARFLFDVPIYGSLWLILLVSVFYLFVALGIGLLISAVTKNQFTASQLALVTSFMPALMLSGFIYDLRNMPLAVQVVGRVLPATHYMEVLKSLFLAGNLWPVILKNCVILIGYAVVVLAAARMKTRKLLE</sequence>